<keyword evidence="1" id="KW-0472">Membrane</keyword>
<dbReference type="SUPFAM" id="SSF51306">
    <property type="entry name" value="LexA/Signal peptidase"/>
    <property type="match status" value="1"/>
</dbReference>
<dbReference type="Pfam" id="PF10502">
    <property type="entry name" value="Peptidase_S26"/>
    <property type="match status" value="1"/>
</dbReference>
<evidence type="ECO:0000313" key="4">
    <source>
        <dbReference type="Proteomes" id="UP001158049"/>
    </source>
</evidence>
<keyword evidence="1" id="KW-1133">Transmembrane helix</keyword>
<reference evidence="3 4" key="1">
    <citation type="submission" date="2017-05" db="EMBL/GenBank/DDBJ databases">
        <authorList>
            <person name="Varghese N."/>
            <person name="Submissions S."/>
        </authorList>
    </citation>
    <scope>NUCLEOTIDE SEQUENCE [LARGE SCALE GENOMIC DNA]</scope>
    <source>
        <strain evidence="3 4">DSM 26001</strain>
    </source>
</reference>
<dbReference type="RefSeq" id="WP_283444112.1">
    <property type="nucleotide sequence ID" value="NZ_FXUL01000018.1"/>
</dbReference>
<evidence type="ECO:0000256" key="1">
    <source>
        <dbReference type="SAM" id="Phobius"/>
    </source>
</evidence>
<dbReference type="Gene3D" id="2.10.109.10">
    <property type="entry name" value="Umud Fragment, subunit A"/>
    <property type="match status" value="1"/>
</dbReference>
<protein>
    <submittedName>
        <fullName evidence="3">Conjugal transfer pilin signal peptidase TrbI</fullName>
    </submittedName>
</protein>
<dbReference type="EMBL" id="FXUL01000018">
    <property type="protein sequence ID" value="SMP72561.1"/>
    <property type="molecule type" value="Genomic_DNA"/>
</dbReference>
<feature type="domain" description="Peptidase S26" evidence="2">
    <location>
        <begin position="65"/>
        <end position="183"/>
    </location>
</feature>
<name>A0ABY1QJK0_9BURK</name>
<organism evidence="3 4">
    <name type="scientific">Noviherbaspirillum suwonense</name>
    <dbReference type="NCBI Taxonomy" id="1224511"/>
    <lineage>
        <taxon>Bacteria</taxon>
        <taxon>Pseudomonadati</taxon>
        <taxon>Pseudomonadota</taxon>
        <taxon>Betaproteobacteria</taxon>
        <taxon>Burkholderiales</taxon>
        <taxon>Oxalobacteraceae</taxon>
        <taxon>Noviherbaspirillum</taxon>
    </lineage>
</organism>
<evidence type="ECO:0000313" key="3">
    <source>
        <dbReference type="EMBL" id="SMP72561.1"/>
    </source>
</evidence>
<accession>A0ABY1QJK0</accession>
<dbReference type="Proteomes" id="UP001158049">
    <property type="component" value="Unassembled WGS sequence"/>
</dbReference>
<sequence length="186" mass="20717">MAALGIHDWRTVWACFWAEKGRRAFAGKALAFCALTFAIFYPLLSMATHDVRIGIDMQEVRCLPWRVYLLKLGRPTEFTRGAYVAFKPRNGLMGPKFEGRLVGKMVAGLPGDELVVSHDEASVNGRPVGKLVLLPKLAAKPGSYDRRETVPEGKILVLGTDPRSYDGRYWGFLDQSDVIGSVRPMF</sequence>
<comment type="caution">
    <text evidence="3">The sequence shown here is derived from an EMBL/GenBank/DDBJ whole genome shotgun (WGS) entry which is preliminary data.</text>
</comment>
<feature type="transmembrane region" description="Helical" evidence="1">
    <location>
        <begin position="25"/>
        <end position="44"/>
    </location>
</feature>
<dbReference type="InterPro" id="IPR019533">
    <property type="entry name" value="Peptidase_S26"/>
</dbReference>
<keyword evidence="1" id="KW-0812">Transmembrane</keyword>
<dbReference type="InterPro" id="IPR036286">
    <property type="entry name" value="LexA/Signal_pep-like_sf"/>
</dbReference>
<gene>
    <name evidence="3" type="ORF">SAMN06295970_11860</name>
</gene>
<keyword evidence="4" id="KW-1185">Reference proteome</keyword>
<proteinExistence type="predicted"/>
<evidence type="ECO:0000259" key="2">
    <source>
        <dbReference type="Pfam" id="PF10502"/>
    </source>
</evidence>